<dbReference type="InterPro" id="IPR050430">
    <property type="entry name" value="Peptidase_S1"/>
</dbReference>
<dbReference type="Gene3D" id="2.40.10.10">
    <property type="entry name" value="Trypsin-like serine proteases"/>
    <property type="match status" value="1"/>
</dbReference>
<dbReference type="SUPFAM" id="SSF50494">
    <property type="entry name" value="Trypsin-like serine proteases"/>
    <property type="match status" value="1"/>
</dbReference>
<dbReference type="Proteomes" id="UP000235579">
    <property type="component" value="Unassembled WGS sequence"/>
</dbReference>
<reference evidence="7" key="2">
    <citation type="submission" date="2016-07" db="EMBL/GenBank/DDBJ databases">
        <authorList>
            <person name="Wan K."/>
            <person name="Booth B."/>
            <person name="Spirohn K."/>
            <person name="Hao T."/>
            <person name="Hu Y."/>
            <person name="Calderwood M."/>
            <person name="Hill D."/>
            <person name="Mohr S."/>
            <person name="Vidal M."/>
            <person name="Celniker S."/>
            <person name="Perrimon N."/>
        </authorList>
    </citation>
    <scope>NUCLEOTIDE SEQUENCE</scope>
    <source>
        <strain evidence="7">10N.222.48.A2</strain>
    </source>
</reference>
<feature type="transmembrane region" description="Helical" evidence="4">
    <location>
        <begin position="336"/>
        <end position="356"/>
    </location>
</feature>
<evidence type="ECO:0000256" key="5">
    <source>
        <dbReference type="SAM" id="SignalP"/>
    </source>
</evidence>
<dbReference type="Pfam" id="PF00089">
    <property type="entry name" value="Trypsin"/>
    <property type="match status" value="1"/>
</dbReference>
<feature type="domain" description="Peptidase S1" evidence="6">
    <location>
        <begin position="46"/>
        <end position="304"/>
    </location>
</feature>
<keyword evidence="4" id="KW-0812">Transmembrane</keyword>
<evidence type="ECO:0000313" key="10">
    <source>
        <dbReference type="Proteomes" id="UP000308018"/>
    </source>
</evidence>
<reference evidence="7" key="3">
    <citation type="journal article" date="2018" name="Nature">
        <title>A major lineage of non-tailed dsDNA viruses as unrecognized killers of marine bacteria.</title>
        <authorList>
            <person name="Kauffman K.M."/>
            <person name="Hussain F.A."/>
            <person name="Yang J."/>
            <person name="Arevalo P."/>
            <person name="Brown J.M."/>
            <person name="Chang W.K."/>
            <person name="VanInsberghe D."/>
            <person name="Elsherbini J."/>
            <person name="Sharma R.S."/>
            <person name="Cutler M.B."/>
            <person name="Kelly L."/>
            <person name="Polz M.F."/>
        </authorList>
    </citation>
    <scope>NUCLEOTIDE SEQUENCE</scope>
    <source>
        <strain evidence="7">10N.222.48.A2</strain>
    </source>
</reference>
<dbReference type="Proteomes" id="UP000308018">
    <property type="component" value="Unassembled WGS sequence"/>
</dbReference>
<comment type="caution">
    <text evidence="7">The sequence shown here is derived from an EMBL/GenBank/DDBJ whole genome shotgun (WGS) entry which is preliminary data.</text>
</comment>
<dbReference type="EMBL" id="SYVV01000015">
    <property type="protein sequence ID" value="TKG33890.1"/>
    <property type="molecule type" value="Genomic_DNA"/>
</dbReference>
<dbReference type="RefSeq" id="WP_102257711.1">
    <property type="nucleotide sequence ID" value="NZ_MDBP01000035.1"/>
</dbReference>
<dbReference type="InterPro" id="IPR033116">
    <property type="entry name" value="TRYPSIN_SER"/>
</dbReference>
<dbReference type="InterPro" id="IPR043504">
    <property type="entry name" value="Peptidase_S1_PA_chymotrypsin"/>
</dbReference>
<evidence type="ECO:0000259" key="6">
    <source>
        <dbReference type="PROSITE" id="PS50240"/>
    </source>
</evidence>
<dbReference type="InterPro" id="IPR018114">
    <property type="entry name" value="TRYPSIN_HIS"/>
</dbReference>
<reference evidence="9" key="1">
    <citation type="submission" date="2016-07" db="EMBL/GenBank/DDBJ databases">
        <title>Nontailed viruses are major unrecognized killers of bacteria in the ocean.</title>
        <authorList>
            <person name="Kauffman K."/>
            <person name="Hussain F."/>
            <person name="Yang J."/>
            <person name="Arevalo P."/>
            <person name="Brown J."/>
            <person name="Cutler M."/>
            <person name="Kelly L."/>
            <person name="Polz M.F."/>
        </authorList>
    </citation>
    <scope>NUCLEOTIDE SEQUENCE [LARGE SCALE GENOMIC DNA]</scope>
    <source>
        <strain evidence="9">10N.222.48.A2</strain>
    </source>
</reference>
<dbReference type="PROSITE" id="PS00134">
    <property type="entry name" value="TRYPSIN_HIS"/>
    <property type="match status" value="1"/>
</dbReference>
<evidence type="ECO:0000256" key="3">
    <source>
        <dbReference type="RuleBase" id="RU363034"/>
    </source>
</evidence>
<feature type="chain" id="PRO_5030054258" evidence="5">
    <location>
        <begin position="30"/>
        <end position="361"/>
    </location>
</feature>
<protein>
    <submittedName>
        <fullName evidence="7 8">Serine protease</fullName>
    </submittedName>
</protein>
<dbReference type="InterPro" id="IPR009003">
    <property type="entry name" value="Peptidase_S1_PA"/>
</dbReference>
<proteinExistence type="inferred from homology"/>
<dbReference type="SMART" id="SM00020">
    <property type="entry name" value="Tryp_SPc"/>
    <property type="match status" value="1"/>
</dbReference>
<keyword evidence="4" id="KW-1133">Transmembrane helix</keyword>
<name>A0A2N7NKG8_9VIBR</name>
<keyword evidence="5" id="KW-0732">Signal</keyword>
<reference evidence="8 10" key="4">
    <citation type="submission" date="2019-04" db="EMBL/GenBank/DDBJ databases">
        <title>A reverse ecology approach based on a biological definition of microbial populations.</title>
        <authorList>
            <person name="Arevalo P."/>
            <person name="Vaninsberghe D."/>
            <person name="Elsherbini J."/>
            <person name="Gore J."/>
            <person name="Polz M."/>
        </authorList>
    </citation>
    <scope>NUCLEOTIDE SEQUENCE [LARGE SCALE GENOMIC DNA]</scope>
    <source>
        <strain evidence="8 10">10N.222.45.A8</strain>
    </source>
</reference>
<dbReference type="PANTHER" id="PTHR24276:SF98">
    <property type="entry name" value="FI18310P1-RELATED"/>
    <property type="match status" value="1"/>
</dbReference>
<dbReference type="EMBL" id="MDBP01000035">
    <property type="protein sequence ID" value="PMP15504.1"/>
    <property type="molecule type" value="Genomic_DNA"/>
</dbReference>
<dbReference type="PROSITE" id="PS50240">
    <property type="entry name" value="TRYPSIN_DOM"/>
    <property type="match status" value="1"/>
</dbReference>
<dbReference type="InterPro" id="IPR001314">
    <property type="entry name" value="Peptidase_S1A"/>
</dbReference>
<keyword evidence="4" id="KW-0472">Membrane</keyword>
<keyword evidence="2" id="KW-1015">Disulfide bond</keyword>
<evidence type="ECO:0000313" key="8">
    <source>
        <dbReference type="EMBL" id="TKG33890.1"/>
    </source>
</evidence>
<feature type="signal peptide" evidence="5">
    <location>
        <begin position="1"/>
        <end position="29"/>
    </location>
</feature>
<keyword evidence="3 7" id="KW-0645">Protease</keyword>
<evidence type="ECO:0000313" key="9">
    <source>
        <dbReference type="Proteomes" id="UP000235579"/>
    </source>
</evidence>
<comment type="similarity">
    <text evidence="1">Belongs to the peptidase S1 family.</text>
</comment>
<keyword evidence="3" id="KW-0720">Serine protease</keyword>
<organism evidence="7 9">
    <name type="scientific">Vibrio tasmaniensis</name>
    <dbReference type="NCBI Taxonomy" id="212663"/>
    <lineage>
        <taxon>Bacteria</taxon>
        <taxon>Pseudomonadati</taxon>
        <taxon>Pseudomonadota</taxon>
        <taxon>Gammaproteobacteria</taxon>
        <taxon>Vibrionales</taxon>
        <taxon>Vibrionaceae</taxon>
        <taxon>Vibrio</taxon>
    </lineage>
</organism>
<gene>
    <name evidence="7" type="ORF">BCS92_09875</name>
    <name evidence="8" type="ORF">FC057_10070</name>
</gene>
<dbReference type="PROSITE" id="PS00135">
    <property type="entry name" value="TRYPSIN_SER"/>
    <property type="match status" value="1"/>
</dbReference>
<dbReference type="GO" id="GO:0004252">
    <property type="term" value="F:serine-type endopeptidase activity"/>
    <property type="evidence" value="ECO:0007669"/>
    <property type="project" value="InterPro"/>
</dbReference>
<dbReference type="GO" id="GO:0006508">
    <property type="term" value="P:proteolysis"/>
    <property type="evidence" value="ECO:0007669"/>
    <property type="project" value="UniProtKB-KW"/>
</dbReference>
<evidence type="ECO:0000256" key="1">
    <source>
        <dbReference type="ARBA" id="ARBA00007664"/>
    </source>
</evidence>
<dbReference type="PANTHER" id="PTHR24276">
    <property type="entry name" value="POLYSERASE-RELATED"/>
    <property type="match status" value="1"/>
</dbReference>
<dbReference type="InterPro" id="IPR001254">
    <property type="entry name" value="Trypsin_dom"/>
</dbReference>
<keyword evidence="3" id="KW-0378">Hydrolase</keyword>
<evidence type="ECO:0000256" key="4">
    <source>
        <dbReference type="SAM" id="Phobius"/>
    </source>
</evidence>
<dbReference type="PRINTS" id="PR00722">
    <property type="entry name" value="CHYMOTRYPSIN"/>
</dbReference>
<dbReference type="CDD" id="cd00190">
    <property type="entry name" value="Tryp_SPc"/>
    <property type="match status" value="1"/>
</dbReference>
<evidence type="ECO:0000313" key="7">
    <source>
        <dbReference type="EMBL" id="PMP15504.1"/>
    </source>
</evidence>
<evidence type="ECO:0000256" key="2">
    <source>
        <dbReference type="ARBA" id="ARBA00023157"/>
    </source>
</evidence>
<accession>A0A2N7NKG8</accession>
<dbReference type="AlphaFoldDB" id="A0A2N7NKG8"/>
<sequence>MNVNHTMSPVRKAVLGLLAPLIYTSSVMATENSVESAPNVGVSPYIVNGSNASVTNFPSMASLFIDRIDYDGVYSTGSYCGATILDPSHVLTAAHCIYGDEEGQLFTVVVPQIEDTSQFPKGNIQKARVSEVYYPSDYSDEISDFLRNDVAILKLESALNVDSINDVVKRPSNETYRNAASDFVAVGHGNTRTGFDGTTLLQKVTLAYVDNTTCKNAFTGKDNPNPPLTGKQICFTGDFNIFTSLYGSTCQGDSGGPVYWKDGSDYRQVGITSFGPATCGGSSIVTSVFTEIYDYKDWIDSVIAGTETAKFVSTHAKRSAYSGLKKKPVTSSGSSGGSVSFGLLGMLMLFSGFRAFNRFRK</sequence>